<accession>A0ABY4CU80</accession>
<evidence type="ECO:0000313" key="8">
    <source>
        <dbReference type="EMBL" id="UOG73825.1"/>
    </source>
</evidence>
<feature type="transmembrane region" description="Helical" evidence="6">
    <location>
        <begin position="25"/>
        <end position="46"/>
    </location>
</feature>
<feature type="transmembrane region" description="Helical" evidence="6">
    <location>
        <begin position="52"/>
        <end position="70"/>
    </location>
</feature>
<name>A0ABY4CU80_9BACT</name>
<dbReference type="RefSeq" id="WP_243796825.1">
    <property type="nucleotide sequence ID" value="NZ_CP094669.1"/>
</dbReference>
<protein>
    <submittedName>
        <fullName evidence="8">RDD family protein</fullName>
    </submittedName>
</protein>
<evidence type="ECO:0000256" key="5">
    <source>
        <dbReference type="ARBA" id="ARBA00023136"/>
    </source>
</evidence>
<keyword evidence="4 6" id="KW-1133">Transmembrane helix</keyword>
<dbReference type="InterPro" id="IPR051791">
    <property type="entry name" value="Pra-immunoreactive"/>
</dbReference>
<evidence type="ECO:0000313" key="9">
    <source>
        <dbReference type="Proteomes" id="UP000831113"/>
    </source>
</evidence>
<organism evidence="8 9">
    <name type="scientific">Hymenobacter tibetensis</name>
    <dbReference type="NCBI Taxonomy" id="497967"/>
    <lineage>
        <taxon>Bacteria</taxon>
        <taxon>Pseudomonadati</taxon>
        <taxon>Bacteroidota</taxon>
        <taxon>Cytophagia</taxon>
        <taxon>Cytophagales</taxon>
        <taxon>Hymenobacteraceae</taxon>
        <taxon>Hymenobacter</taxon>
    </lineage>
</organism>
<sequence>MDPINPRISSPSDSSVVPVGKGTRFINALVDGFLIGIASNAVSYAVLRNMNLPSLGILVSLAIQFFYYYMQEKNAGQTIGKRLTNTRAVMADGSPLTDEAARSRSLWRLIPLIDALSFLFSDVGWHDKYSNTRVVSNR</sequence>
<evidence type="ECO:0000256" key="6">
    <source>
        <dbReference type="SAM" id="Phobius"/>
    </source>
</evidence>
<reference evidence="8 9" key="1">
    <citation type="submission" date="2022-03" db="EMBL/GenBank/DDBJ databases">
        <title>Hymenobactersp. isolated from the air.</title>
        <authorList>
            <person name="Won M."/>
            <person name="Kwon S.-W."/>
        </authorList>
    </citation>
    <scope>NUCLEOTIDE SEQUENCE [LARGE SCALE GENOMIC DNA]</scope>
    <source>
        <strain evidence="8 9">KACC 21982</strain>
    </source>
</reference>
<keyword evidence="3 6" id="KW-0812">Transmembrane</keyword>
<keyword evidence="5 6" id="KW-0472">Membrane</keyword>
<dbReference type="PANTHER" id="PTHR36115:SF4">
    <property type="entry name" value="MEMBRANE PROTEIN"/>
    <property type="match status" value="1"/>
</dbReference>
<dbReference type="EMBL" id="CP094669">
    <property type="protein sequence ID" value="UOG73825.1"/>
    <property type="molecule type" value="Genomic_DNA"/>
</dbReference>
<proteinExistence type="predicted"/>
<evidence type="ECO:0000259" key="7">
    <source>
        <dbReference type="Pfam" id="PF06271"/>
    </source>
</evidence>
<dbReference type="Proteomes" id="UP000831113">
    <property type="component" value="Chromosome"/>
</dbReference>
<dbReference type="InterPro" id="IPR010432">
    <property type="entry name" value="RDD"/>
</dbReference>
<evidence type="ECO:0000256" key="1">
    <source>
        <dbReference type="ARBA" id="ARBA00004651"/>
    </source>
</evidence>
<gene>
    <name evidence="8" type="ORF">MTX78_17085</name>
</gene>
<comment type="subcellular location">
    <subcellularLocation>
        <location evidence="1">Cell membrane</location>
        <topology evidence="1">Multi-pass membrane protein</topology>
    </subcellularLocation>
</comment>
<dbReference type="Pfam" id="PF06271">
    <property type="entry name" value="RDD"/>
    <property type="match status" value="1"/>
</dbReference>
<keyword evidence="2" id="KW-1003">Cell membrane</keyword>
<dbReference type="PANTHER" id="PTHR36115">
    <property type="entry name" value="PROLINE-RICH ANTIGEN HOMOLOG-RELATED"/>
    <property type="match status" value="1"/>
</dbReference>
<evidence type="ECO:0000256" key="2">
    <source>
        <dbReference type="ARBA" id="ARBA00022475"/>
    </source>
</evidence>
<evidence type="ECO:0000256" key="4">
    <source>
        <dbReference type="ARBA" id="ARBA00022989"/>
    </source>
</evidence>
<evidence type="ECO:0000256" key="3">
    <source>
        <dbReference type="ARBA" id="ARBA00022692"/>
    </source>
</evidence>
<feature type="domain" description="RDD" evidence="7">
    <location>
        <begin position="22"/>
        <end position="120"/>
    </location>
</feature>
<keyword evidence="9" id="KW-1185">Reference proteome</keyword>